<dbReference type="RefSeq" id="WP_260723105.1">
    <property type="nucleotide sequence ID" value="NZ_BAAABS010000009.1"/>
</dbReference>
<organism evidence="1 2">
    <name type="scientific">Dactylosporangium roseum</name>
    <dbReference type="NCBI Taxonomy" id="47989"/>
    <lineage>
        <taxon>Bacteria</taxon>
        <taxon>Bacillati</taxon>
        <taxon>Actinomycetota</taxon>
        <taxon>Actinomycetes</taxon>
        <taxon>Micromonosporales</taxon>
        <taxon>Micromonosporaceae</taxon>
        <taxon>Dactylosporangium</taxon>
    </lineage>
</organism>
<evidence type="ECO:0000313" key="1">
    <source>
        <dbReference type="EMBL" id="UWZ33830.1"/>
    </source>
</evidence>
<proteinExistence type="predicted"/>
<evidence type="ECO:0000313" key="2">
    <source>
        <dbReference type="Proteomes" id="UP001058271"/>
    </source>
</evidence>
<sequence length="60" mass="6312">MTAPNRTRRAPTPWFLDDVRAWPSVEPAVDFTATAALALSLTAAGEPAVAPPRVIRPGTG</sequence>
<accession>A0ABY5YVQ5</accession>
<dbReference type="Proteomes" id="UP001058271">
    <property type="component" value="Chromosome"/>
</dbReference>
<dbReference type="EMBL" id="CP073721">
    <property type="protein sequence ID" value="UWZ33830.1"/>
    <property type="molecule type" value="Genomic_DNA"/>
</dbReference>
<reference evidence="1" key="1">
    <citation type="submission" date="2021-04" db="EMBL/GenBank/DDBJ databases">
        <title>Biosynthetic gene clusters of Dactylosporangioum roseum.</title>
        <authorList>
            <person name="Hartkoorn R.C."/>
            <person name="Beaudoing E."/>
            <person name="Hot D."/>
            <person name="Moureu S."/>
        </authorList>
    </citation>
    <scope>NUCLEOTIDE SEQUENCE</scope>
    <source>
        <strain evidence="1">NRRL B-16295</strain>
    </source>
</reference>
<gene>
    <name evidence="1" type="ORF">Drose_21400</name>
</gene>
<protein>
    <submittedName>
        <fullName evidence="1">Uncharacterized protein</fullName>
    </submittedName>
</protein>
<keyword evidence="2" id="KW-1185">Reference proteome</keyword>
<name>A0ABY5YVQ5_9ACTN</name>